<sequence length="116" mass="13279">MTDYQDMIHPGETKAIDEDWDNESISSTETVEVPNCSESRLLQTPKVFPSFWYQDNKNQRLVHQEQTYHHKEVFVYDGDPDSVLLQGSSQTAFLVTAYADAQTGHIVVNASANERW</sequence>
<evidence type="ECO:0000313" key="3">
    <source>
        <dbReference type="Proteomes" id="UP000053676"/>
    </source>
</evidence>
<organism evidence="2 3">
    <name type="scientific">Necator americanus</name>
    <name type="common">Human hookworm</name>
    <dbReference type="NCBI Taxonomy" id="51031"/>
    <lineage>
        <taxon>Eukaryota</taxon>
        <taxon>Metazoa</taxon>
        <taxon>Ecdysozoa</taxon>
        <taxon>Nematoda</taxon>
        <taxon>Chromadorea</taxon>
        <taxon>Rhabditida</taxon>
        <taxon>Rhabditina</taxon>
        <taxon>Rhabditomorpha</taxon>
        <taxon>Strongyloidea</taxon>
        <taxon>Ancylostomatidae</taxon>
        <taxon>Bunostominae</taxon>
        <taxon>Necator</taxon>
    </lineage>
</organism>
<evidence type="ECO:0000256" key="1">
    <source>
        <dbReference type="SAM" id="MobiDB-lite"/>
    </source>
</evidence>
<protein>
    <submittedName>
        <fullName evidence="2">Uncharacterized protein</fullName>
    </submittedName>
</protein>
<keyword evidence="3" id="KW-1185">Reference proteome</keyword>
<dbReference type="Proteomes" id="UP000053676">
    <property type="component" value="Unassembled WGS sequence"/>
</dbReference>
<dbReference type="EMBL" id="KI659860">
    <property type="protein sequence ID" value="ETN78555.1"/>
    <property type="molecule type" value="Genomic_DNA"/>
</dbReference>
<gene>
    <name evidence="2" type="ORF">NECAME_10289</name>
</gene>
<dbReference type="KEGG" id="nai:NECAME_10289"/>
<name>W2T963_NECAM</name>
<proteinExistence type="predicted"/>
<accession>W2T963</accession>
<dbReference type="OrthoDB" id="5823005at2759"/>
<feature type="compositionally biased region" description="Polar residues" evidence="1">
    <location>
        <begin position="23"/>
        <end position="32"/>
    </location>
</feature>
<dbReference type="AlphaFoldDB" id="W2T963"/>
<reference evidence="3" key="1">
    <citation type="journal article" date="2014" name="Nat. Genet.">
        <title>Genome of the human hookworm Necator americanus.</title>
        <authorList>
            <person name="Tang Y.T."/>
            <person name="Gao X."/>
            <person name="Rosa B.A."/>
            <person name="Abubucker S."/>
            <person name="Hallsworth-Pepin K."/>
            <person name="Martin J."/>
            <person name="Tyagi R."/>
            <person name="Heizer E."/>
            <person name="Zhang X."/>
            <person name="Bhonagiri-Palsikar V."/>
            <person name="Minx P."/>
            <person name="Warren W.C."/>
            <person name="Wang Q."/>
            <person name="Zhan B."/>
            <person name="Hotez P.J."/>
            <person name="Sternberg P.W."/>
            <person name="Dougall A."/>
            <person name="Gaze S.T."/>
            <person name="Mulvenna J."/>
            <person name="Sotillo J."/>
            <person name="Ranganathan S."/>
            <person name="Rabelo E.M."/>
            <person name="Wilson R.K."/>
            <person name="Felgner P.L."/>
            <person name="Bethony J."/>
            <person name="Hawdon J.M."/>
            <person name="Gasser R.B."/>
            <person name="Loukas A."/>
            <person name="Mitreva M."/>
        </authorList>
    </citation>
    <scope>NUCLEOTIDE SEQUENCE [LARGE SCALE GENOMIC DNA]</scope>
</reference>
<evidence type="ECO:0000313" key="2">
    <source>
        <dbReference type="EMBL" id="ETN78555.1"/>
    </source>
</evidence>
<feature type="region of interest" description="Disordered" evidence="1">
    <location>
        <begin position="1"/>
        <end position="32"/>
    </location>
</feature>